<feature type="region of interest" description="Disordered" evidence="1">
    <location>
        <begin position="554"/>
        <end position="578"/>
    </location>
</feature>
<reference evidence="2 3" key="1">
    <citation type="submission" date="2024-02" db="EMBL/GenBank/DDBJ databases">
        <title>De novo assembly and annotation of 12 fungi associated with fruit tree decline syndrome in Ontario, Canada.</title>
        <authorList>
            <person name="Sulman M."/>
            <person name="Ellouze W."/>
            <person name="Ilyukhin E."/>
        </authorList>
    </citation>
    <scope>NUCLEOTIDE SEQUENCE [LARGE SCALE GENOMIC DNA]</scope>
    <source>
        <strain evidence="2 3">M97-236</strain>
    </source>
</reference>
<proteinExistence type="predicted"/>
<feature type="compositionally biased region" description="Polar residues" evidence="1">
    <location>
        <begin position="117"/>
        <end position="145"/>
    </location>
</feature>
<comment type="caution">
    <text evidence="2">The sequence shown here is derived from an EMBL/GenBank/DDBJ whole genome shotgun (WGS) entry which is preliminary data.</text>
</comment>
<feature type="compositionally biased region" description="Basic and acidic residues" evidence="1">
    <location>
        <begin position="289"/>
        <end position="306"/>
    </location>
</feature>
<dbReference type="EMBL" id="JAKIXB020000004">
    <property type="protein sequence ID" value="KAL1609310.1"/>
    <property type="molecule type" value="Genomic_DNA"/>
</dbReference>
<feature type="region of interest" description="Disordered" evidence="1">
    <location>
        <begin position="350"/>
        <end position="375"/>
    </location>
</feature>
<feature type="region of interest" description="Disordered" evidence="1">
    <location>
        <begin position="23"/>
        <end position="55"/>
    </location>
</feature>
<keyword evidence="3" id="KW-1185">Reference proteome</keyword>
<feature type="compositionally biased region" description="Polar residues" evidence="1">
    <location>
        <begin position="451"/>
        <end position="475"/>
    </location>
</feature>
<sequence>MFLCQAMFWKGVRVRWYFSPHLHRSQKSKNEPTEKTVSGQQPPSNWDNSDNSQIYSTPPLALRKYSPLIPEPPEDIAAMQTDPALWQLGNGPFPQTALDPIHECNATTPEIPARNPSRLSLSMSKPASTRENSRSNPPSVGSRDSTSTHDEELVEEIFEPPVDGQSSHDVPSPLDLMFALSDMTIKEQAFHSLGIGSPRDQGIVWGGQPQRSDSLQFDNDAYLDSQGNKLITPGKRSFLANDSSFGSQDPEIGEGIHALSFAQDYHNTLSDQPFDDHTPCEQIAPPKTPPKDQDLTPRPLEWRKGSDSSPSADVPKRPLLMTLSSSGQRQKLKKMGSWVSQHLKSNSLSSVRQKSISAPDDLPPCQVSDSEVDRHPKKEARLANIVQHSKDFVARKVQRRTTEPQMPLVISLPLPQHSAETPEISSVSAAPFELATPLFKLPGGLAIVRQSPLSTPRPQTAGNKPTSPTSPFSNLSWPDFPASSSFRFDFSRRGSCASSCSQVRSSTPMKERLRSFGSLSSIRSFARSSTSPAIPTTQEPSCSYSLPQLRRRSHNVGSPLSLEGGRTSVPEQTSVSPQGAEYDHAGLAGDAAHKLSHAASKLNLLEKAKNARDAWKKVQEEIKKEKLKQSIRLVGPASATDIAGYIKPDSRASGDSGIDEGRLEGSMSKETI</sequence>
<evidence type="ECO:0000313" key="2">
    <source>
        <dbReference type="EMBL" id="KAL1609310.1"/>
    </source>
</evidence>
<feature type="region of interest" description="Disordered" evidence="1">
    <location>
        <begin position="106"/>
        <end position="151"/>
    </location>
</feature>
<protein>
    <submittedName>
        <fullName evidence="2">Uncharacterized protein</fullName>
    </submittedName>
</protein>
<evidence type="ECO:0000256" key="1">
    <source>
        <dbReference type="SAM" id="MobiDB-lite"/>
    </source>
</evidence>
<organism evidence="2 3">
    <name type="scientific">Nothophoma quercina</name>
    <dbReference type="NCBI Taxonomy" id="749835"/>
    <lineage>
        <taxon>Eukaryota</taxon>
        <taxon>Fungi</taxon>
        <taxon>Dikarya</taxon>
        <taxon>Ascomycota</taxon>
        <taxon>Pezizomycotina</taxon>
        <taxon>Dothideomycetes</taxon>
        <taxon>Pleosporomycetidae</taxon>
        <taxon>Pleosporales</taxon>
        <taxon>Pleosporineae</taxon>
        <taxon>Didymellaceae</taxon>
        <taxon>Nothophoma</taxon>
    </lineage>
</organism>
<name>A0ABR3RXZ4_9PLEO</name>
<gene>
    <name evidence="2" type="ORF">SLS59_001675</name>
</gene>
<feature type="compositionally biased region" description="Polar residues" evidence="1">
    <location>
        <begin position="35"/>
        <end position="55"/>
    </location>
</feature>
<feature type="region of interest" description="Disordered" evidence="1">
    <location>
        <begin position="268"/>
        <end position="318"/>
    </location>
</feature>
<evidence type="ECO:0000313" key="3">
    <source>
        <dbReference type="Proteomes" id="UP001521222"/>
    </source>
</evidence>
<feature type="region of interest" description="Disordered" evidence="1">
    <location>
        <begin position="645"/>
        <end position="672"/>
    </location>
</feature>
<dbReference type="Proteomes" id="UP001521222">
    <property type="component" value="Unassembled WGS sequence"/>
</dbReference>
<feature type="region of interest" description="Disordered" evidence="1">
    <location>
        <begin position="450"/>
        <end position="475"/>
    </location>
</feature>
<accession>A0ABR3RXZ4</accession>